<name>A0A3B0BSV9_9ACTN</name>
<organism evidence="1 2">
    <name type="scientific">Streptomyces klenkii</name>
    <dbReference type="NCBI Taxonomy" id="1420899"/>
    <lineage>
        <taxon>Bacteria</taxon>
        <taxon>Bacillati</taxon>
        <taxon>Actinomycetota</taxon>
        <taxon>Actinomycetes</taxon>
        <taxon>Kitasatosporales</taxon>
        <taxon>Streptomycetaceae</taxon>
        <taxon>Streptomyces</taxon>
    </lineage>
</organism>
<accession>A0A3B0BSV9</accession>
<sequence length="97" mass="10514">MDVATSCDWGILPSGLHHSGGSLCQNRITGDPRAASGPYRARVKAAPGPYRVRIRSVPGRPGLPDSWVPFLWTALRAAGTRRISRTLCLSTWTYPPA</sequence>
<keyword evidence="2" id="KW-1185">Reference proteome</keyword>
<dbReference type="AlphaFoldDB" id="A0A3B0BSV9"/>
<proteinExistence type="predicted"/>
<dbReference type="EMBL" id="RBAM01000002">
    <property type="protein sequence ID" value="RKN76363.1"/>
    <property type="molecule type" value="Genomic_DNA"/>
</dbReference>
<evidence type="ECO:0000313" key="2">
    <source>
        <dbReference type="Proteomes" id="UP000270343"/>
    </source>
</evidence>
<comment type="caution">
    <text evidence="1">The sequence shown here is derived from an EMBL/GenBank/DDBJ whole genome shotgun (WGS) entry which is preliminary data.</text>
</comment>
<reference evidence="1 2" key="1">
    <citation type="journal article" date="2015" name="Antonie Van Leeuwenhoek">
        <title>Streptomyces klenkii sp. nov., isolated from deep marine sediment.</title>
        <authorList>
            <person name="Veyisoglu A."/>
            <person name="Sahin N."/>
        </authorList>
    </citation>
    <scope>NUCLEOTIDE SEQUENCE [LARGE SCALE GENOMIC DNA]</scope>
    <source>
        <strain evidence="1 2">KCTC 29202</strain>
    </source>
</reference>
<protein>
    <submittedName>
        <fullName evidence="1">Uncharacterized protein</fullName>
    </submittedName>
</protein>
<evidence type="ECO:0000313" key="1">
    <source>
        <dbReference type="EMBL" id="RKN76363.1"/>
    </source>
</evidence>
<gene>
    <name evidence="1" type="ORF">D7231_05015</name>
</gene>
<dbReference type="Proteomes" id="UP000270343">
    <property type="component" value="Unassembled WGS sequence"/>
</dbReference>